<organism evidence="3">
    <name type="scientific">Melampsora larici-populina (strain 98AG31 / pathotype 3-4-7)</name>
    <name type="common">Poplar leaf rust fungus</name>
    <dbReference type="NCBI Taxonomy" id="747676"/>
    <lineage>
        <taxon>Eukaryota</taxon>
        <taxon>Fungi</taxon>
        <taxon>Dikarya</taxon>
        <taxon>Basidiomycota</taxon>
        <taxon>Pucciniomycotina</taxon>
        <taxon>Pucciniomycetes</taxon>
        <taxon>Pucciniales</taxon>
        <taxon>Melampsoraceae</taxon>
        <taxon>Melampsora</taxon>
    </lineage>
</organism>
<gene>
    <name evidence="2" type="ORF">MELLADRAFT_108269</name>
</gene>
<reference evidence="3" key="1">
    <citation type="journal article" date="2011" name="Proc. Natl. Acad. Sci. U.S.A.">
        <title>Obligate biotrophy features unraveled by the genomic analysis of rust fungi.</title>
        <authorList>
            <person name="Duplessis S."/>
            <person name="Cuomo C.A."/>
            <person name="Lin Y.-C."/>
            <person name="Aerts A."/>
            <person name="Tisserant E."/>
            <person name="Veneault-Fourrey C."/>
            <person name="Joly D.L."/>
            <person name="Hacquard S."/>
            <person name="Amselem J."/>
            <person name="Cantarel B.L."/>
            <person name="Chiu R."/>
            <person name="Coutinho P.M."/>
            <person name="Feau N."/>
            <person name="Field M."/>
            <person name="Frey P."/>
            <person name="Gelhaye E."/>
            <person name="Goldberg J."/>
            <person name="Grabherr M.G."/>
            <person name="Kodira C.D."/>
            <person name="Kohler A."/>
            <person name="Kuees U."/>
            <person name="Lindquist E.A."/>
            <person name="Lucas S.M."/>
            <person name="Mago R."/>
            <person name="Mauceli E."/>
            <person name="Morin E."/>
            <person name="Murat C."/>
            <person name="Pangilinan J.L."/>
            <person name="Park R."/>
            <person name="Pearson M."/>
            <person name="Quesneville H."/>
            <person name="Rouhier N."/>
            <person name="Sakthikumar S."/>
            <person name="Salamov A.A."/>
            <person name="Schmutz J."/>
            <person name="Selles B."/>
            <person name="Shapiro H."/>
            <person name="Tanguay P."/>
            <person name="Tuskan G.A."/>
            <person name="Henrissat B."/>
            <person name="Van de Peer Y."/>
            <person name="Rouze P."/>
            <person name="Ellis J.G."/>
            <person name="Dodds P.N."/>
            <person name="Schein J.E."/>
            <person name="Zhong S."/>
            <person name="Hamelin R.C."/>
            <person name="Grigoriev I.V."/>
            <person name="Szabo L.J."/>
            <person name="Martin F."/>
        </authorList>
    </citation>
    <scope>NUCLEOTIDE SEQUENCE [LARGE SCALE GENOMIC DNA]</scope>
    <source>
        <strain evidence="3">98AG31 / pathotype 3-4-7</strain>
    </source>
</reference>
<protein>
    <submittedName>
        <fullName evidence="2">Secreted protein</fullName>
    </submittedName>
</protein>
<accession>F4RSJ0</accession>
<feature type="signal peptide" evidence="1">
    <location>
        <begin position="1"/>
        <end position="23"/>
    </location>
</feature>
<evidence type="ECO:0000313" key="3">
    <source>
        <dbReference type="Proteomes" id="UP000001072"/>
    </source>
</evidence>
<evidence type="ECO:0000256" key="1">
    <source>
        <dbReference type="SAM" id="SignalP"/>
    </source>
</evidence>
<dbReference type="EMBL" id="GL883117">
    <property type="protein sequence ID" value="EGG04687.1"/>
    <property type="molecule type" value="Genomic_DNA"/>
</dbReference>
<dbReference type="Proteomes" id="UP000001072">
    <property type="component" value="Unassembled WGS sequence"/>
</dbReference>
<feature type="chain" id="PRO_5003320991" evidence="1">
    <location>
        <begin position="24"/>
        <end position="136"/>
    </location>
</feature>
<dbReference type="HOGENOM" id="CLU_1875885_0_0_1"/>
<dbReference type="InParanoid" id="F4RSJ0"/>
<proteinExistence type="predicted"/>
<dbReference type="GeneID" id="18923429"/>
<keyword evidence="3" id="KW-1185">Reference proteome</keyword>
<dbReference type="KEGG" id="mlr:MELLADRAFT_108269"/>
<evidence type="ECO:0000313" key="2">
    <source>
        <dbReference type="EMBL" id="EGG04687.1"/>
    </source>
</evidence>
<dbReference type="RefSeq" id="XP_007412126.1">
    <property type="nucleotide sequence ID" value="XM_007412064.1"/>
</dbReference>
<sequence length="136" mass="15275">MLTVHRFFALVFIYSSVMRYGEALHCNSVPESTPINRDQCIKAFINLKQVDDRISHGIKVYSKTPGCQLVLETFNYGKVYPERRVARTALNTVLEGCPGHAGSILIDNGSRYPNGNNSLCLTVLYTNVTTDQIQEF</sequence>
<name>F4RSJ0_MELLP</name>
<dbReference type="VEuPathDB" id="FungiDB:MELLADRAFT_108269"/>
<keyword evidence="1" id="KW-0732">Signal</keyword>
<dbReference type="AlphaFoldDB" id="F4RSJ0"/>